<keyword evidence="9" id="KW-1185">Reference proteome</keyword>
<reference evidence="8 9" key="1">
    <citation type="submission" date="2016-10" db="EMBL/GenBank/DDBJ databases">
        <authorList>
            <person name="de Groot N.N."/>
        </authorList>
    </citation>
    <scope>NUCLEOTIDE SEQUENCE [LARGE SCALE GENOMIC DNA]</scope>
    <source>
        <strain evidence="8 9">RK1</strain>
    </source>
</reference>
<organism evidence="8 9">
    <name type="scientific">Parapedobacter indicus</name>
    <dbReference type="NCBI Taxonomy" id="1477437"/>
    <lineage>
        <taxon>Bacteria</taxon>
        <taxon>Pseudomonadati</taxon>
        <taxon>Bacteroidota</taxon>
        <taxon>Sphingobacteriia</taxon>
        <taxon>Sphingobacteriales</taxon>
        <taxon>Sphingobacteriaceae</taxon>
        <taxon>Parapedobacter</taxon>
    </lineage>
</organism>
<dbReference type="Gene3D" id="1.25.40.390">
    <property type="match status" value="1"/>
</dbReference>
<evidence type="ECO:0000256" key="5">
    <source>
        <dbReference type="ARBA" id="ARBA00023237"/>
    </source>
</evidence>
<dbReference type="AlphaFoldDB" id="A0A1I3TA57"/>
<dbReference type="STRING" id="1477437.SAMN05444682_11244"/>
<feature type="domain" description="SusD-like N-terminal" evidence="7">
    <location>
        <begin position="110"/>
        <end position="245"/>
    </location>
</feature>
<evidence type="ECO:0000259" key="6">
    <source>
        <dbReference type="Pfam" id="PF07980"/>
    </source>
</evidence>
<comment type="subcellular location">
    <subcellularLocation>
        <location evidence="1">Cell outer membrane</location>
    </subcellularLocation>
</comment>
<dbReference type="InterPro" id="IPR033985">
    <property type="entry name" value="SusD-like_N"/>
</dbReference>
<evidence type="ECO:0000259" key="7">
    <source>
        <dbReference type="Pfam" id="PF14322"/>
    </source>
</evidence>
<dbReference type="Proteomes" id="UP000198670">
    <property type="component" value="Unassembled WGS sequence"/>
</dbReference>
<protein>
    <submittedName>
        <fullName evidence="8">Starch-binding associating with outer membrane</fullName>
    </submittedName>
</protein>
<keyword evidence="5" id="KW-0998">Cell outer membrane</keyword>
<proteinExistence type="inferred from homology"/>
<evidence type="ECO:0000256" key="1">
    <source>
        <dbReference type="ARBA" id="ARBA00004442"/>
    </source>
</evidence>
<dbReference type="EMBL" id="FOQO01000012">
    <property type="protein sequence ID" value="SFJ66377.1"/>
    <property type="molecule type" value="Genomic_DNA"/>
</dbReference>
<evidence type="ECO:0000256" key="2">
    <source>
        <dbReference type="ARBA" id="ARBA00006275"/>
    </source>
</evidence>
<feature type="domain" description="RagB/SusD" evidence="6">
    <location>
        <begin position="345"/>
        <end position="497"/>
    </location>
</feature>
<name>A0A1I3TA57_9SPHI</name>
<evidence type="ECO:0000256" key="3">
    <source>
        <dbReference type="ARBA" id="ARBA00022729"/>
    </source>
</evidence>
<keyword evidence="4" id="KW-0472">Membrane</keyword>
<keyword evidence="3" id="KW-0732">Signal</keyword>
<comment type="similarity">
    <text evidence="2">Belongs to the SusD family.</text>
</comment>
<dbReference type="Pfam" id="PF14322">
    <property type="entry name" value="SusD-like_3"/>
    <property type="match status" value="1"/>
</dbReference>
<dbReference type="InterPro" id="IPR012944">
    <property type="entry name" value="SusD_RagB_dom"/>
</dbReference>
<accession>A0A1I3TA57</accession>
<dbReference type="Pfam" id="PF07980">
    <property type="entry name" value="SusD_RagB"/>
    <property type="match status" value="1"/>
</dbReference>
<dbReference type="CDD" id="cd08977">
    <property type="entry name" value="SusD"/>
    <property type="match status" value="1"/>
</dbReference>
<dbReference type="SUPFAM" id="SSF48452">
    <property type="entry name" value="TPR-like"/>
    <property type="match status" value="1"/>
</dbReference>
<evidence type="ECO:0000313" key="8">
    <source>
        <dbReference type="EMBL" id="SFJ66377.1"/>
    </source>
</evidence>
<dbReference type="RefSeq" id="WP_245893343.1">
    <property type="nucleotide sequence ID" value="NZ_FOQO01000012.1"/>
</dbReference>
<gene>
    <name evidence="8" type="ORF">SAMN05444682_11244</name>
</gene>
<dbReference type="InterPro" id="IPR011990">
    <property type="entry name" value="TPR-like_helical_dom_sf"/>
</dbReference>
<evidence type="ECO:0000256" key="4">
    <source>
        <dbReference type="ARBA" id="ARBA00023136"/>
    </source>
</evidence>
<dbReference type="GO" id="GO:0009279">
    <property type="term" value="C:cell outer membrane"/>
    <property type="evidence" value="ECO:0007669"/>
    <property type="project" value="UniProtKB-SubCell"/>
</dbReference>
<evidence type="ECO:0000313" key="9">
    <source>
        <dbReference type="Proteomes" id="UP000198670"/>
    </source>
</evidence>
<sequence length="497" mass="55320">MTMTTYLKSLPVAALMLMTGCEKYLDKEPIGILTEEQVQTDPTVGTLTGAVTNAYVPLASTLNLFGDWNWTQGLVVRNDFIVEDIASGDANKKWNPDGDQAWMDDVAAFNFTPENGAFNGLWTYDYEGVSRTNLAISQLTDDAIIQKIGMSSELRNRLLGEASFLRAFYYFNLVTNFGDVPLLLKPLANFNEAYDVARRSTTAEVWAQIDIDLAAAAGLLPNTKYSVDDERWRVSRGAVIALQAKSALYQQRWQDVVDQVTSLEALGYYSLNANYFDAFDTGKEFSENEVIFAYDHQQGVLPRRGNGLTALLGWGFVAPTDDFLNAFEANDPRSAYTVNTSDQAVYKLLGATNTDNKGNDDSPVNRIYIRWADVLLWKAEAYNELGNYPEAIGIINGIRTRARTTPVLGGGMAPAGTLPARNVAVTDKAQVQQWLDHERRVELGFESHRFSDLRRWNTAKAVLTAMGKNFQDRNYLYPIPQGEVDKSAGSIMQNQGY</sequence>